<evidence type="ECO:0000313" key="2">
    <source>
        <dbReference type="Proteomes" id="UP000095200"/>
    </source>
</evidence>
<proteinExistence type="predicted"/>
<dbReference type="InterPro" id="IPR059223">
    <property type="entry name" value="DVU0772-like"/>
</dbReference>
<sequence>MGQFAKFKDIDIDWNMTPEDAVALYLEWGNSGYGGSYENRVRSKADVSYYFVINTWEDKPKGYLIKRNSDGAEELASFDLPEQLEKSFLQKVSHHKGVYGITPEVREWLESEMVSA</sequence>
<accession>A0A194AFE8</accession>
<keyword evidence="2" id="KW-1185">Reference proteome</keyword>
<dbReference type="Proteomes" id="UP000095200">
    <property type="component" value="Unassembled WGS sequence"/>
</dbReference>
<dbReference type="NCBIfam" id="NF045682">
    <property type="entry name" value="DVU0772_fam"/>
    <property type="match status" value="1"/>
</dbReference>
<reference evidence="2" key="1">
    <citation type="submission" date="2016-06" db="EMBL/GenBank/DDBJ databases">
        <title>Draft genome sequence of Desulfoplanes formicivorans strain Pf12B.</title>
        <authorList>
            <person name="Watanabe M."/>
            <person name="Kojima H."/>
            <person name="Fukui M."/>
        </authorList>
    </citation>
    <scope>NUCLEOTIDE SEQUENCE [LARGE SCALE GENOMIC DNA]</scope>
    <source>
        <strain evidence="2">Pf12B</strain>
    </source>
</reference>
<comment type="caution">
    <text evidence="1">The sequence shown here is derived from an EMBL/GenBank/DDBJ whole genome shotgun (WGS) entry which is preliminary data.</text>
</comment>
<evidence type="ECO:0000313" key="1">
    <source>
        <dbReference type="EMBL" id="GAU08058.1"/>
    </source>
</evidence>
<gene>
    <name evidence="1" type="ORF">DPF_0759</name>
</gene>
<organism evidence="1 2">
    <name type="scientific">Desulfoplanes formicivorans</name>
    <dbReference type="NCBI Taxonomy" id="1592317"/>
    <lineage>
        <taxon>Bacteria</taxon>
        <taxon>Pseudomonadati</taxon>
        <taxon>Thermodesulfobacteriota</taxon>
        <taxon>Desulfovibrionia</taxon>
        <taxon>Desulfovibrionales</taxon>
        <taxon>Desulfoplanaceae</taxon>
        <taxon>Desulfoplanes</taxon>
    </lineage>
</organism>
<name>A0A194AFE8_9BACT</name>
<dbReference type="STRING" id="1592317.DPF_0759"/>
<dbReference type="AlphaFoldDB" id="A0A194AFE8"/>
<dbReference type="RefSeq" id="WP_069857540.1">
    <property type="nucleotide sequence ID" value="NZ_BDFE01000008.1"/>
</dbReference>
<dbReference type="EMBL" id="BDFE01000008">
    <property type="protein sequence ID" value="GAU08058.1"/>
    <property type="molecule type" value="Genomic_DNA"/>
</dbReference>
<dbReference type="OrthoDB" id="5471332at2"/>
<protein>
    <submittedName>
        <fullName evidence="1">Uncharacterized protein</fullName>
    </submittedName>
</protein>